<dbReference type="AlphaFoldDB" id="A0A934X4U8"/>
<feature type="domain" description="CshA" evidence="1">
    <location>
        <begin position="152"/>
        <end position="254"/>
    </location>
</feature>
<feature type="domain" description="CshA" evidence="1">
    <location>
        <begin position="42"/>
        <end position="148"/>
    </location>
</feature>
<feature type="domain" description="CshA" evidence="1">
    <location>
        <begin position="256"/>
        <end position="362"/>
    </location>
</feature>
<organism evidence="2 3">
    <name type="scientific">Candidatus Phosphoribacter hodrii</name>
    <dbReference type="NCBI Taxonomy" id="2953743"/>
    <lineage>
        <taxon>Bacteria</taxon>
        <taxon>Bacillati</taxon>
        <taxon>Actinomycetota</taxon>
        <taxon>Actinomycetes</taxon>
        <taxon>Micrococcales</taxon>
        <taxon>Dermatophilaceae</taxon>
        <taxon>Candidatus Phosphoribacter</taxon>
    </lineage>
</organism>
<name>A0A934X4U8_9MICO</name>
<feature type="domain" description="CshA" evidence="1">
    <location>
        <begin position="368"/>
        <end position="470"/>
    </location>
</feature>
<dbReference type="NCBIfam" id="TIGR04225">
    <property type="entry name" value="CshA_fibril_rpt"/>
    <property type="match status" value="4"/>
</dbReference>
<feature type="domain" description="CshA" evidence="1">
    <location>
        <begin position="2"/>
        <end position="40"/>
    </location>
</feature>
<evidence type="ECO:0000259" key="1">
    <source>
        <dbReference type="Pfam" id="PF19076"/>
    </source>
</evidence>
<evidence type="ECO:0000313" key="3">
    <source>
        <dbReference type="Proteomes" id="UP000718281"/>
    </source>
</evidence>
<dbReference type="InterPro" id="IPR026395">
    <property type="entry name" value="CshA_fibril"/>
</dbReference>
<sequence length="542" mass="54462">MTGEVTFDPVASFTGTATAVTYQVADTSGQTATSTITITVTPVVPVATDDSETTPYNTPVVVSVLGNDTAGAVSAPLDPTTVQLLDPVSGTYGSSVTIVGEGTYTVDPVSGEVTFTPEAGFTGTTTPVTYQVADTNGTTTTATLTISVGAAPVAAPDTDTTPQNVNVTVDPLGNDTPGTGATWDTTSVLLLDPVSGTYGSTVTVVGEGTYTVDPVTGEVTFDPVASFTGTATPVGYQVTDSDGNPATSTITITVTPVVPVATDDSETTPYNTPVVVSVLGNDTAGAVSAPLDPTTVQLLDPVSGTYGSSVTVVGEGTYTVDPVSGEVTFTPEAGYFGTTTPVTYQVADSNGTTTTATITVTVEMPPPPVAAPDADTTPQNVNVTVDPLGNDSAATDQTLVPTSVLLLDPVSGTYGSTVTVVGEGTYTVDPVTGEVTFDPVASFTGTATAVTYQVADTSGQTATSTITITVTPVVPVATDDSETTPYNTPVVVSVLGNDTAGAVSAPLDPTTVQLLDPVSGTYGSSVTVVGEGRTRLTRCRVR</sequence>
<evidence type="ECO:0000313" key="2">
    <source>
        <dbReference type="EMBL" id="MBK6301102.1"/>
    </source>
</evidence>
<protein>
    <submittedName>
        <fullName evidence="2">Cadherin-like domain-containing protein</fullName>
    </submittedName>
</protein>
<proteinExistence type="predicted"/>
<reference evidence="2 3" key="1">
    <citation type="submission" date="2020-10" db="EMBL/GenBank/DDBJ databases">
        <title>Connecting structure to function with the recovery of over 1000 high-quality activated sludge metagenome-assembled genomes encoding full-length rRNA genes using long-read sequencing.</title>
        <authorList>
            <person name="Singleton C.M."/>
            <person name="Petriglieri F."/>
            <person name="Kristensen J.M."/>
            <person name="Kirkegaard R.H."/>
            <person name="Michaelsen T.Y."/>
            <person name="Andersen M.H."/>
            <person name="Karst S.M."/>
            <person name="Dueholm M.S."/>
            <person name="Nielsen P.H."/>
            <person name="Albertsen M."/>
        </authorList>
    </citation>
    <scope>NUCLEOTIDE SEQUENCE [LARGE SCALE GENOMIC DNA]</scope>
    <source>
        <strain evidence="2">AalE_18-Q3-R2-46_BAT3C.188</strain>
    </source>
</reference>
<comment type="caution">
    <text evidence="2">The sequence shown here is derived from an EMBL/GenBank/DDBJ whole genome shotgun (WGS) entry which is preliminary data.</text>
</comment>
<dbReference type="EMBL" id="JADIXZ010000004">
    <property type="protein sequence ID" value="MBK6301102.1"/>
    <property type="molecule type" value="Genomic_DNA"/>
</dbReference>
<dbReference type="Proteomes" id="UP000718281">
    <property type="component" value="Unassembled WGS sequence"/>
</dbReference>
<dbReference type="Pfam" id="PF19076">
    <property type="entry name" value="CshA_repeat"/>
    <property type="match status" value="5"/>
</dbReference>
<gene>
    <name evidence="2" type="ORF">IPF40_08625</name>
</gene>
<accession>A0A934X4U8</accession>